<gene>
    <name evidence="5" type="ORF">psyc5s11_23740</name>
</gene>
<keyword evidence="2" id="KW-0472">Membrane</keyword>
<evidence type="ECO:0000313" key="5">
    <source>
        <dbReference type="EMBL" id="BCZ46307.1"/>
    </source>
</evidence>
<dbReference type="Pfam" id="PF01569">
    <property type="entry name" value="PAP2"/>
    <property type="match status" value="1"/>
</dbReference>
<dbReference type="PANTHER" id="PTHR42709">
    <property type="entry name" value="ALKALINE PHOSPHATASE LIKE PROTEIN"/>
    <property type="match status" value="1"/>
</dbReference>
<keyword evidence="6" id="KW-1185">Reference proteome</keyword>
<dbReference type="Pfam" id="PF09335">
    <property type="entry name" value="VTT_dom"/>
    <property type="match status" value="1"/>
</dbReference>
<feature type="domain" description="VTT" evidence="4">
    <location>
        <begin position="29"/>
        <end position="155"/>
    </location>
</feature>
<evidence type="ECO:0000259" key="3">
    <source>
        <dbReference type="Pfam" id="PF01569"/>
    </source>
</evidence>
<accession>A0ABM7TBG6</accession>
<organism evidence="5 6">
    <name type="scientific">Clostridium gelidum</name>
    <dbReference type="NCBI Taxonomy" id="704125"/>
    <lineage>
        <taxon>Bacteria</taxon>
        <taxon>Bacillati</taxon>
        <taxon>Bacillota</taxon>
        <taxon>Clostridia</taxon>
        <taxon>Eubacteriales</taxon>
        <taxon>Clostridiaceae</taxon>
        <taxon>Clostridium</taxon>
    </lineage>
</organism>
<feature type="transmembrane region" description="Helical" evidence="2">
    <location>
        <begin position="345"/>
        <end position="363"/>
    </location>
</feature>
<dbReference type="Proteomes" id="UP000824633">
    <property type="component" value="Chromosome"/>
</dbReference>
<feature type="transmembrane region" description="Helical" evidence="2">
    <location>
        <begin position="171"/>
        <end position="189"/>
    </location>
</feature>
<feature type="domain" description="Phosphatidic acid phosphatase type 2/haloperoxidase" evidence="3">
    <location>
        <begin position="307"/>
        <end position="414"/>
    </location>
</feature>
<protein>
    <submittedName>
        <fullName evidence="5">Uncharacterized protein</fullName>
    </submittedName>
</protein>
<name>A0ABM7TBG6_9CLOT</name>
<feature type="transmembrane region" description="Helical" evidence="2">
    <location>
        <begin position="375"/>
        <end position="393"/>
    </location>
</feature>
<dbReference type="InterPro" id="IPR032816">
    <property type="entry name" value="VTT_dom"/>
</dbReference>
<feature type="transmembrane region" description="Helical" evidence="2">
    <location>
        <begin position="49"/>
        <end position="71"/>
    </location>
</feature>
<dbReference type="InterPro" id="IPR000326">
    <property type="entry name" value="PAP2/HPO"/>
</dbReference>
<keyword evidence="2" id="KW-1133">Transmembrane helix</keyword>
<proteinExistence type="inferred from homology"/>
<feature type="transmembrane region" description="Helical" evidence="2">
    <location>
        <begin position="272"/>
        <end position="294"/>
    </location>
</feature>
<reference evidence="6" key="1">
    <citation type="submission" date="2021-07" db="EMBL/GenBank/DDBJ databases">
        <title>Complete genome sequencing of a Clostridium isolate.</title>
        <authorList>
            <person name="Ueki A."/>
            <person name="Tonouchi A."/>
        </authorList>
    </citation>
    <scope>NUCLEOTIDE SEQUENCE [LARGE SCALE GENOMIC DNA]</scope>
    <source>
        <strain evidence="6">C5S11</strain>
    </source>
</reference>
<evidence type="ECO:0000256" key="2">
    <source>
        <dbReference type="SAM" id="Phobius"/>
    </source>
</evidence>
<feature type="transmembrane region" description="Helical" evidence="2">
    <location>
        <begin position="306"/>
        <end position="325"/>
    </location>
</feature>
<evidence type="ECO:0000259" key="4">
    <source>
        <dbReference type="Pfam" id="PF09335"/>
    </source>
</evidence>
<feature type="transmembrane region" description="Helical" evidence="2">
    <location>
        <begin position="405"/>
        <end position="425"/>
    </location>
</feature>
<dbReference type="Gene3D" id="1.20.144.10">
    <property type="entry name" value="Phosphatidic acid phosphatase type 2/haloperoxidase"/>
    <property type="match status" value="1"/>
</dbReference>
<dbReference type="SUPFAM" id="SSF48317">
    <property type="entry name" value="Acid phosphatase/Vanadium-dependent haloperoxidase"/>
    <property type="match status" value="1"/>
</dbReference>
<sequence length="437" mass="49930">MQSIIELVNNYGYIIIFSALVLELIAFPLPGELMMTYCGFLVYQSKMNWIISIIVATAGAILGITISYFIGTKLGEGFFKKYGSYVHFGPEKLEKTSKWFKSYGNKLLILAYFIPGIRHITGYFSGITEISYKKFALNSYIGALIWTATFISLGKVLGPNWDNFHGYIKKYMIIGSLIIALIMIIIYSYKYHKTQIIEFTYKIINRIMVAFHSIGKIKVVIAIMAAALLGFSALVIGVTQDYLAHEFEQFDTIVSYLIKAIFENKWSYLIDLFGAITSIKILMPLMIIILIWIIRRNIDKFLEIEFLLITIVGGEALQFILRHIFRRLGPSVLEVIGNVQYTFPSNQSLMSIVAYGFIAFIILRHGKKTWIKTTIITATILICIFSGLNPLFYKTEYPSDVYAGYIFGGVWLTLNIILLEVYRIITKVQLKHVEKFK</sequence>
<dbReference type="PANTHER" id="PTHR42709:SF9">
    <property type="entry name" value="ALKALINE PHOSPHATASE LIKE PROTEIN"/>
    <property type="match status" value="1"/>
</dbReference>
<dbReference type="InterPro" id="IPR051311">
    <property type="entry name" value="DedA_domain"/>
</dbReference>
<dbReference type="RefSeq" id="WP_224037806.1">
    <property type="nucleotide sequence ID" value="NZ_AP024849.1"/>
</dbReference>
<feature type="transmembrane region" description="Helical" evidence="2">
    <location>
        <begin position="217"/>
        <end position="238"/>
    </location>
</feature>
<keyword evidence="2" id="KW-0812">Transmembrane</keyword>
<feature type="transmembrane region" description="Helical" evidence="2">
    <location>
        <begin position="12"/>
        <end position="29"/>
    </location>
</feature>
<comment type="similarity">
    <text evidence="1">Belongs to the DedA family.</text>
</comment>
<dbReference type="EMBL" id="AP024849">
    <property type="protein sequence ID" value="BCZ46307.1"/>
    <property type="molecule type" value="Genomic_DNA"/>
</dbReference>
<evidence type="ECO:0000256" key="1">
    <source>
        <dbReference type="ARBA" id="ARBA00010792"/>
    </source>
</evidence>
<evidence type="ECO:0000313" key="6">
    <source>
        <dbReference type="Proteomes" id="UP000824633"/>
    </source>
</evidence>
<dbReference type="InterPro" id="IPR036938">
    <property type="entry name" value="PAP2/HPO_sf"/>
</dbReference>
<feature type="transmembrane region" description="Helical" evidence="2">
    <location>
        <begin position="135"/>
        <end position="151"/>
    </location>
</feature>